<reference evidence="3 5" key="3">
    <citation type="journal article" date="2014" name="PLoS Genet.">
        <title>Phylogenetically driven sequencing of extremely halophilic archaea reveals strategies for static and dynamic osmo-response.</title>
        <authorList>
            <person name="Becker E.A."/>
            <person name="Seitzer P.M."/>
            <person name="Tritt A."/>
            <person name="Larsen D."/>
            <person name="Krusor M."/>
            <person name="Yao A.I."/>
            <person name="Wu D."/>
            <person name="Madern D."/>
            <person name="Eisen J.A."/>
            <person name="Darling A.E."/>
            <person name="Facciotti M.T."/>
        </authorList>
    </citation>
    <scope>NUCLEOTIDE SEQUENCE [LARGE SCALE GENOMIC DNA]</scope>
    <source>
        <strain evidence="3 5">DSM 15624</strain>
    </source>
</reference>
<evidence type="ECO:0000313" key="3">
    <source>
        <dbReference type="EMBL" id="ELY81228.1"/>
    </source>
</evidence>
<dbReference type="Proteomes" id="UP000011593">
    <property type="component" value="Unassembled WGS sequence"/>
</dbReference>
<dbReference type="HOGENOM" id="CLU_111886_0_0_2"/>
<dbReference type="OrthoDB" id="178099at2157"/>
<gene>
    <name evidence="2" type="ordered locus">Natpe_1215</name>
    <name evidence="3" type="ORF">C488_01869</name>
</gene>
<dbReference type="KEGG" id="npe:Natpe_1215"/>
<dbReference type="EMBL" id="CP003372">
    <property type="protein sequence ID" value="AGB31121.1"/>
    <property type="molecule type" value="Genomic_DNA"/>
</dbReference>
<protein>
    <recommendedName>
        <fullName evidence="6">Phasin family protein</fullName>
    </recommendedName>
</protein>
<dbReference type="STRING" id="797303.Natpe_1215"/>
<reference evidence="4" key="1">
    <citation type="submission" date="2012-02" db="EMBL/GenBank/DDBJ databases">
        <title>Complete sequence of chromosome of Natrinema pellirubrum DSM 15624.</title>
        <authorList>
            <person name="Lucas S."/>
            <person name="Han J."/>
            <person name="Lapidus A."/>
            <person name="Cheng J.-F."/>
            <person name="Goodwin L."/>
            <person name="Pitluck S."/>
            <person name="Peters L."/>
            <person name="Teshima H."/>
            <person name="Detter J.C."/>
            <person name="Han C."/>
            <person name="Tapia R."/>
            <person name="Land M."/>
            <person name="Hauser L."/>
            <person name="Kyrpides N."/>
            <person name="Ivanova N."/>
            <person name="Pagani I."/>
            <person name="Sproer C."/>
            <person name="Anderson I."/>
            <person name="Woyke T."/>
        </authorList>
    </citation>
    <scope>NUCLEOTIDE SEQUENCE [LARGE SCALE GENOMIC DNA]</scope>
    <source>
        <strain evidence="4">DSM 15624 / JCM 10476 / NCIMB 786</strain>
    </source>
</reference>
<evidence type="ECO:0000313" key="2">
    <source>
        <dbReference type="EMBL" id="AGB31121.1"/>
    </source>
</evidence>
<sequence>MTQNPFTAVFDAQRTALEQSQSFAHEALEAQQTSISAIADVVETSGSLAESNAELTKGAIHAYFDALEASMPEEAAEFDDLRELVDEGFDSATEAQSQSLEAVLEALEESELAYEEFAANYSEVVDSSFDAALEAHKQVEENVEAVAEDVETAADEFDASA</sequence>
<evidence type="ECO:0000256" key="1">
    <source>
        <dbReference type="SAM" id="Coils"/>
    </source>
</evidence>
<reference evidence="2" key="2">
    <citation type="submission" date="2012-02" db="EMBL/GenBank/DDBJ databases">
        <title>Complete sequence of chromosome of Natrinema pellirubrum DSM 15624.</title>
        <authorList>
            <consortium name="US DOE Joint Genome Institute"/>
            <person name="Lucas S."/>
            <person name="Han J."/>
            <person name="Lapidus A."/>
            <person name="Cheng J.-F."/>
            <person name="Goodwin L."/>
            <person name="Pitluck S."/>
            <person name="Peters L."/>
            <person name="Teshima H."/>
            <person name="Detter J.C."/>
            <person name="Han C."/>
            <person name="Tapia R."/>
            <person name="Land M."/>
            <person name="Hauser L."/>
            <person name="Kyrpides N."/>
            <person name="Ivanova N."/>
            <person name="Pagani I."/>
            <person name="Sproer C."/>
            <person name="Anderson I."/>
            <person name="Woyke T."/>
        </authorList>
    </citation>
    <scope>NUCLEOTIDE SEQUENCE</scope>
    <source>
        <strain evidence="2">DSM 15624</strain>
    </source>
</reference>
<accession>L0JL80</accession>
<dbReference type="RefSeq" id="WP_006179685.1">
    <property type="nucleotide sequence ID" value="NC_019962.1"/>
</dbReference>
<keyword evidence="1" id="KW-0175">Coiled coil</keyword>
<evidence type="ECO:0000313" key="4">
    <source>
        <dbReference type="Proteomes" id="UP000010843"/>
    </source>
</evidence>
<dbReference type="Proteomes" id="UP000010843">
    <property type="component" value="Chromosome"/>
</dbReference>
<keyword evidence="5" id="KW-1185">Reference proteome</keyword>
<dbReference type="AlphaFoldDB" id="L0JL80"/>
<organism evidence="2 4">
    <name type="scientific">Natrinema pellirubrum (strain DSM 15624 / CIP 106293 / JCM 10476 / NCIMB 786 / 157)</name>
    <dbReference type="NCBI Taxonomy" id="797303"/>
    <lineage>
        <taxon>Archaea</taxon>
        <taxon>Methanobacteriati</taxon>
        <taxon>Methanobacteriota</taxon>
        <taxon>Stenosarchaea group</taxon>
        <taxon>Halobacteria</taxon>
        <taxon>Halobacteriales</taxon>
        <taxon>Natrialbaceae</taxon>
        <taxon>Natrinema</taxon>
    </lineage>
</organism>
<evidence type="ECO:0000313" key="5">
    <source>
        <dbReference type="Proteomes" id="UP000011593"/>
    </source>
</evidence>
<dbReference type="GeneID" id="14334378"/>
<proteinExistence type="predicted"/>
<feature type="coiled-coil region" evidence="1">
    <location>
        <begin position="100"/>
        <end position="156"/>
    </location>
</feature>
<evidence type="ECO:0008006" key="6">
    <source>
        <dbReference type="Google" id="ProtNLM"/>
    </source>
</evidence>
<name>L0JL80_NATP1</name>
<dbReference type="PATRIC" id="fig|797303.5.peg.388"/>
<dbReference type="EMBL" id="AOIE01000006">
    <property type="protein sequence ID" value="ELY81228.1"/>
    <property type="molecule type" value="Genomic_DNA"/>
</dbReference>
<dbReference type="eggNOG" id="arCOG06342">
    <property type="taxonomic scope" value="Archaea"/>
</dbReference>